<organism evidence="11 12">
    <name type="scientific">Liparis tanakae</name>
    <name type="common">Tanaka's snailfish</name>
    <dbReference type="NCBI Taxonomy" id="230148"/>
    <lineage>
        <taxon>Eukaryota</taxon>
        <taxon>Metazoa</taxon>
        <taxon>Chordata</taxon>
        <taxon>Craniata</taxon>
        <taxon>Vertebrata</taxon>
        <taxon>Euteleostomi</taxon>
        <taxon>Actinopterygii</taxon>
        <taxon>Neopterygii</taxon>
        <taxon>Teleostei</taxon>
        <taxon>Neoteleostei</taxon>
        <taxon>Acanthomorphata</taxon>
        <taxon>Eupercaria</taxon>
        <taxon>Perciformes</taxon>
        <taxon>Cottioidei</taxon>
        <taxon>Cottales</taxon>
        <taxon>Liparidae</taxon>
        <taxon>Liparis</taxon>
    </lineage>
</organism>
<evidence type="ECO:0000313" key="11">
    <source>
        <dbReference type="EMBL" id="TNN77492.1"/>
    </source>
</evidence>
<evidence type="ECO:0000256" key="4">
    <source>
        <dbReference type="ARBA" id="ARBA00022729"/>
    </source>
</evidence>
<comment type="similarity">
    <text evidence="2">Belongs to the TGF-beta family. GDNF subfamily.</text>
</comment>
<dbReference type="GO" id="GO:0008083">
    <property type="term" value="F:growth factor activity"/>
    <property type="evidence" value="ECO:0007669"/>
    <property type="project" value="UniProtKB-KW"/>
</dbReference>
<evidence type="ECO:0000256" key="7">
    <source>
        <dbReference type="RuleBase" id="RU000354"/>
    </source>
</evidence>
<evidence type="ECO:0000256" key="6">
    <source>
        <dbReference type="ARBA" id="ARBA00023157"/>
    </source>
</evidence>
<feature type="signal peptide" evidence="9">
    <location>
        <begin position="1"/>
        <end position="28"/>
    </location>
</feature>
<gene>
    <name evidence="11" type="primary">ARTN_2</name>
    <name evidence="11" type="ORF">EYF80_012306</name>
</gene>
<dbReference type="Gene3D" id="2.10.90.10">
    <property type="entry name" value="Cystine-knot cytokines"/>
    <property type="match status" value="1"/>
</dbReference>
<evidence type="ECO:0000313" key="12">
    <source>
        <dbReference type="Proteomes" id="UP000314294"/>
    </source>
</evidence>
<keyword evidence="5 7" id="KW-0339">Growth factor</keyword>
<keyword evidence="12" id="KW-1185">Reference proteome</keyword>
<dbReference type="GO" id="GO:0030971">
    <property type="term" value="F:receptor tyrosine kinase binding"/>
    <property type="evidence" value="ECO:0007669"/>
    <property type="project" value="InterPro"/>
</dbReference>
<feature type="domain" description="TGF-beta family profile" evidence="10">
    <location>
        <begin position="166"/>
        <end position="283"/>
    </location>
</feature>
<dbReference type="InterPro" id="IPR043401">
    <property type="entry name" value="GDNF_fam"/>
</dbReference>
<dbReference type="CDD" id="cd19381">
    <property type="entry name" value="TGF_beta_Artemin"/>
    <property type="match status" value="1"/>
</dbReference>
<evidence type="ECO:0000256" key="5">
    <source>
        <dbReference type="ARBA" id="ARBA00023030"/>
    </source>
</evidence>
<dbReference type="SUPFAM" id="SSF57501">
    <property type="entry name" value="Cystine-knot cytokines"/>
    <property type="match status" value="1"/>
</dbReference>
<dbReference type="InterPro" id="IPR001839">
    <property type="entry name" value="TGF-b_C"/>
</dbReference>
<dbReference type="Pfam" id="PF00019">
    <property type="entry name" value="TGF_beta"/>
    <property type="match status" value="1"/>
</dbReference>
<evidence type="ECO:0000256" key="9">
    <source>
        <dbReference type="SAM" id="SignalP"/>
    </source>
</evidence>
<comment type="caution">
    <text evidence="11">The sequence shown here is derived from an EMBL/GenBank/DDBJ whole genome shotgun (WGS) entry which is preliminary data.</text>
</comment>
<dbReference type="InterPro" id="IPR029034">
    <property type="entry name" value="Cystine-knot_cytokine"/>
</dbReference>
<proteinExistence type="inferred from homology"/>
<dbReference type="GO" id="GO:0005576">
    <property type="term" value="C:extracellular region"/>
    <property type="evidence" value="ECO:0007669"/>
    <property type="project" value="UniProtKB-SubCell"/>
</dbReference>
<dbReference type="PANTHER" id="PTHR12173:SF8">
    <property type="entry name" value="PERSEPHIN"/>
    <property type="match status" value="1"/>
</dbReference>
<dbReference type="GO" id="GO:0030116">
    <property type="term" value="F:glial cell-derived neurotrophic factor receptor binding"/>
    <property type="evidence" value="ECO:0007669"/>
    <property type="project" value="InterPro"/>
</dbReference>
<dbReference type="Proteomes" id="UP000314294">
    <property type="component" value="Unassembled WGS sequence"/>
</dbReference>
<dbReference type="PROSITE" id="PS51362">
    <property type="entry name" value="TGF_BETA_2"/>
    <property type="match status" value="1"/>
</dbReference>
<keyword evidence="4 9" id="KW-0732">Signal</keyword>
<dbReference type="PANTHER" id="PTHR12173">
    <property type="entry name" value="GDNF SUBFAMILY OF TGF-BETA FAMILY"/>
    <property type="match status" value="1"/>
</dbReference>
<keyword evidence="6" id="KW-1015">Disulfide bond</keyword>
<keyword evidence="3" id="KW-0964">Secreted</keyword>
<dbReference type="OrthoDB" id="9936891at2759"/>
<feature type="region of interest" description="Disordered" evidence="8">
    <location>
        <begin position="159"/>
        <end position="190"/>
    </location>
</feature>
<evidence type="ECO:0000259" key="10">
    <source>
        <dbReference type="PROSITE" id="PS51362"/>
    </source>
</evidence>
<reference evidence="11 12" key="1">
    <citation type="submission" date="2019-03" db="EMBL/GenBank/DDBJ databases">
        <title>First draft genome of Liparis tanakae, snailfish: a comprehensive survey of snailfish specific genes.</title>
        <authorList>
            <person name="Kim W."/>
            <person name="Song I."/>
            <person name="Jeong J.-H."/>
            <person name="Kim D."/>
            <person name="Kim S."/>
            <person name="Ryu S."/>
            <person name="Song J.Y."/>
            <person name="Lee S.K."/>
        </authorList>
    </citation>
    <scope>NUCLEOTIDE SEQUENCE [LARGE SCALE GENOMIC DNA]</scope>
    <source>
        <tissue evidence="11">Muscle</tissue>
    </source>
</reference>
<protein>
    <submittedName>
        <fullName evidence="11">Artemin</fullName>
    </submittedName>
</protein>
<name>A0A4Z2IJP8_9TELE</name>
<evidence type="ECO:0000256" key="2">
    <source>
        <dbReference type="ARBA" id="ARBA00009832"/>
    </source>
</evidence>
<sequence length="284" mass="32672">MGRPPAFVALPPALALLMPLLSISFCLHEFWRSGSWSMPTTKNSADTKVYYECSQQHRTRQETVAETKTDGNTWWRQEASSPQHHLKNWKVMLWVVASLLTLVEDVFSEEEKKEAQSDLLRVLRQPSLSPAEDLEQDSRVHTPWPKALEEWSLMQQEGIQQSRWQRSPRDPNSARTSRRNRKKTKSSHDCHLERKQMRVRDLGLGYDSDEIVLFKYCVGTCHGARKNYDLALKSMMDNGSISGKKVSGHPCCRPTRYETVSFMDTHTTWQTIKWLSAANCSCVG</sequence>
<comment type="subcellular location">
    <subcellularLocation>
        <location evidence="1">Secreted</location>
    </subcellularLocation>
</comment>
<dbReference type="GO" id="GO:0048731">
    <property type="term" value="P:system development"/>
    <property type="evidence" value="ECO:0007669"/>
    <property type="project" value="UniProtKB-ARBA"/>
</dbReference>
<evidence type="ECO:0000256" key="8">
    <source>
        <dbReference type="SAM" id="MobiDB-lite"/>
    </source>
</evidence>
<feature type="chain" id="PRO_5021238791" evidence="9">
    <location>
        <begin position="29"/>
        <end position="284"/>
    </location>
</feature>
<feature type="compositionally biased region" description="Basic residues" evidence="8">
    <location>
        <begin position="176"/>
        <end position="185"/>
    </location>
</feature>
<accession>A0A4Z2IJP8</accession>
<dbReference type="EMBL" id="SRLO01000082">
    <property type="protein sequence ID" value="TNN77492.1"/>
    <property type="molecule type" value="Genomic_DNA"/>
</dbReference>
<dbReference type="AlphaFoldDB" id="A0A4Z2IJP8"/>
<evidence type="ECO:0000256" key="1">
    <source>
        <dbReference type="ARBA" id="ARBA00004613"/>
    </source>
</evidence>
<evidence type="ECO:0000256" key="3">
    <source>
        <dbReference type="ARBA" id="ARBA00022525"/>
    </source>
</evidence>